<dbReference type="Proteomes" id="UP000189229">
    <property type="component" value="Unassembled WGS sequence"/>
</dbReference>
<dbReference type="EMBL" id="MVBM01000007">
    <property type="protein sequence ID" value="OOK69220.1"/>
    <property type="molecule type" value="Genomic_DNA"/>
</dbReference>
<evidence type="ECO:0000256" key="1">
    <source>
        <dbReference type="SAM" id="MobiDB-lite"/>
    </source>
</evidence>
<gene>
    <name evidence="2" type="ORF">BZL30_7277</name>
</gene>
<dbReference type="GO" id="GO:0004673">
    <property type="term" value="F:protein histidine kinase activity"/>
    <property type="evidence" value="ECO:0007669"/>
    <property type="project" value="UniProtKB-EC"/>
</dbReference>
<evidence type="ECO:0000313" key="2">
    <source>
        <dbReference type="EMBL" id="OOK69220.1"/>
    </source>
</evidence>
<keyword evidence="2" id="KW-0808">Transferase</keyword>
<reference evidence="2 3" key="1">
    <citation type="submission" date="2017-02" db="EMBL/GenBank/DDBJ databases">
        <title>Complete genome sequences of Mycobacterium kansasii strains isolated from rhesus macaques.</title>
        <authorList>
            <person name="Panda A."/>
            <person name="Nagaraj S."/>
            <person name="Zhao X."/>
            <person name="Tettelin H."/>
            <person name="Detolla L.J."/>
        </authorList>
    </citation>
    <scope>NUCLEOTIDE SEQUENCE [LARGE SCALE GENOMIC DNA]</scope>
    <source>
        <strain evidence="2 3">11-3813</strain>
    </source>
</reference>
<sequence length="219" mass="23278">MATGRATWSDDLMLPLVTAGMPQERYFTFTYSPIIGGRGAVTAVFCAVIETTQRVLSERRLHLLNAVASATMETRTIEDAVTAAVTACASQPEDLPFIAVYVRDGPDTNTDGATLRGATPSMRSVLPADLALLTGRDPALRSRETAHVVDHLDELMPGIDTVFTQDCPRQALVLPLSENPARGAGSRDESAPSAGPAISELLPAARRPAVRGVRGRALL</sequence>
<comment type="caution">
    <text evidence="2">The sequence shown here is derived from an EMBL/GenBank/DDBJ whole genome shotgun (WGS) entry which is preliminary data.</text>
</comment>
<organism evidence="2 3">
    <name type="scientific">Mycobacterium kansasii</name>
    <dbReference type="NCBI Taxonomy" id="1768"/>
    <lineage>
        <taxon>Bacteria</taxon>
        <taxon>Bacillati</taxon>
        <taxon>Actinomycetota</taxon>
        <taxon>Actinomycetes</taxon>
        <taxon>Mycobacteriales</taxon>
        <taxon>Mycobacteriaceae</taxon>
        <taxon>Mycobacterium</taxon>
    </lineage>
</organism>
<proteinExistence type="predicted"/>
<accession>A0A1V3WQI4</accession>
<dbReference type="Gene3D" id="3.30.450.20">
    <property type="entry name" value="PAS domain"/>
    <property type="match status" value="1"/>
</dbReference>
<dbReference type="AlphaFoldDB" id="A0A1V3WQI4"/>
<evidence type="ECO:0000313" key="3">
    <source>
        <dbReference type="Proteomes" id="UP000189229"/>
    </source>
</evidence>
<feature type="region of interest" description="Disordered" evidence="1">
    <location>
        <begin position="178"/>
        <end position="199"/>
    </location>
</feature>
<dbReference type="EC" id="2.7.13.3" evidence="2"/>
<name>A0A1V3WQI4_MYCKA</name>
<keyword evidence="2" id="KW-0418">Kinase</keyword>
<protein>
    <submittedName>
        <fullName evidence="2">Multi-sensor signal transduction histidine kinase domain protein</fullName>
        <ecNumber evidence="2">2.7.13.3</ecNumber>
    </submittedName>
</protein>